<evidence type="ECO:0000259" key="3">
    <source>
        <dbReference type="Pfam" id="PF14690"/>
    </source>
</evidence>
<dbReference type="InterPro" id="IPR032877">
    <property type="entry name" value="Transposase_HTH"/>
</dbReference>
<feature type="domain" description="Transposase IS204/IS1001/IS1096/IS1165 helix-turn-helix" evidence="2">
    <location>
        <begin position="92"/>
        <end position="143"/>
    </location>
</feature>
<organism evidence="4 5">
    <name type="scientific">Mariniblastus fucicola</name>
    <dbReference type="NCBI Taxonomy" id="980251"/>
    <lineage>
        <taxon>Bacteria</taxon>
        <taxon>Pseudomonadati</taxon>
        <taxon>Planctomycetota</taxon>
        <taxon>Planctomycetia</taxon>
        <taxon>Pirellulales</taxon>
        <taxon>Pirellulaceae</taxon>
        <taxon>Mariniblastus</taxon>
    </lineage>
</organism>
<dbReference type="STRING" id="980251.GCA_001642875_05084"/>
<dbReference type="InterPro" id="IPR002560">
    <property type="entry name" value="Transposase_DDE"/>
</dbReference>
<keyword evidence="5" id="KW-1185">Reference proteome</keyword>
<dbReference type="PANTHER" id="PTHR33498">
    <property type="entry name" value="TRANSPOSASE FOR INSERTION SEQUENCE ELEMENT IS1557"/>
    <property type="match status" value="1"/>
</dbReference>
<dbReference type="RefSeq" id="WP_075082882.1">
    <property type="nucleotide sequence ID" value="NZ_CP042912.1"/>
</dbReference>
<dbReference type="AlphaFoldDB" id="A0A5B9P1T7"/>
<dbReference type="Pfam" id="PF14690">
    <property type="entry name" value="Zn_ribbon_ISL3"/>
    <property type="match status" value="1"/>
</dbReference>
<reference evidence="4 5" key="1">
    <citation type="submission" date="2019-08" db="EMBL/GenBank/DDBJ databases">
        <title>Deep-cultivation of Planctomycetes and their phenomic and genomic characterization uncovers novel biology.</title>
        <authorList>
            <person name="Wiegand S."/>
            <person name="Jogler M."/>
            <person name="Boedeker C."/>
            <person name="Pinto D."/>
            <person name="Vollmers J."/>
            <person name="Rivas-Marin E."/>
            <person name="Kohn T."/>
            <person name="Peeters S.H."/>
            <person name="Heuer A."/>
            <person name="Rast P."/>
            <person name="Oberbeckmann S."/>
            <person name="Bunk B."/>
            <person name="Jeske O."/>
            <person name="Meyerdierks A."/>
            <person name="Storesund J.E."/>
            <person name="Kallscheuer N."/>
            <person name="Luecker S."/>
            <person name="Lage O.M."/>
            <person name="Pohl T."/>
            <person name="Merkel B.J."/>
            <person name="Hornburger P."/>
            <person name="Mueller R.-W."/>
            <person name="Bruemmer F."/>
            <person name="Labrenz M."/>
            <person name="Spormann A.M."/>
            <person name="Op den Camp H."/>
            <person name="Overmann J."/>
            <person name="Amann R."/>
            <person name="Jetten M.S.M."/>
            <person name="Mascher T."/>
            <person name="Medema M.H."/>
            <person name="Devos D.P."/>
            <person name="Kaster A.-K."/>
            <person name="Ovreas L."/>
            <person name="Rohde M."/>
            <person name="Galperin M.Y."/>
            <person name="Jogler C."/>
        </authorList>
    </citation>
    <scope>NUCLEOTIDE SEQUENCE [LARGE SCALE GENOMIC DNA]</scope>
    <source>
        <strain evidence="4 5">FC18</strain>
    </source>
</reference>
<dbReference type="PANTHER" id="PTHR33498:SF1">
    <property type="entry name" value="TRANSPOSASE FOR INSERTION SEQUENCE ELEMENT IS1557"/>
    <property type="match status" value="1"/>
</dbReference>
<evidence type="ECO:0000313" key="5">
    <source>
        <dbReference type="Proteomes" id="UP000322214"/>
    </source>
</evidence>
<dbReference type="InterPro" id="IPR047951">
    <property type="entry name" value="Transpos_ISL3"/>
</dbReference>
<dbReference type="OrthoDB" id="292435at2"/>
<name>A0A5B9P1T7_9BACT</name>
<accession>A0A5B9P1T7</accession>
<evidence type="ECO:0000259" key="2">
    <source>
        <dbReference type="Pfam" id="PF13542"/>
    </source>
</evidence>
<evidence type="ECO:0000313" key="4">
    <source>
        <dbReference type="EMBL" id="QEG20278.1"/>
    </source>
</evidence>
<dbReference type="NCBIfam" id="NF033550">
    <property type="entry name" value="transpos_ISL3"/>
    <property type="match status" value="1"/>
</dbReference>
<feature type="domain" description="Transposase IS204/IS1001/IS1096/IS1165 DDE" evidence="1">
    <location>
        <begin position="158"/>
        <end position="398"/>
    </location>
</feature>
<evidence type="ECO:0000259" key="1">
    <source>
        <dbReference type="Pfam" id="PF01610"/>
    </source>
</evidence>
<feature type="domain" description="Transposase IS204/IS1001/IS1096/IS1165 zinc-finger" evidence="3">
    <location>
        <begin position="43"/>
        <end position="87"/>
    </location>
</feature>
<dbReference type="KEGG" id="mff:MFFC18_01250"/>
<dbReference type="InterPro" id="IPR029261">
    <property type="entry name" value="Transposase_Znf"/>
</dbReference>
<dbReference type="Proteomes" id="UP000322214">
    <property type="component" value="Chromosome"/>
</dbReference>
<dbReference type="EMBL" id="CP042912">
    <property type="protein sequence ID" value="QEG20278.1"/>
    <property type="molecule type" value="Genomic_DNA"/>
</dbReference>
<protein>
    <submittedName>
        <fullName evidence="4">Transposase</fullName>
    </submittedName>
</protein>
<dbReference type="Pfam" id="PF13542">
    <property type="entry name" value="HTH_Tnp_ISL3"/>
    <property type="match status" value="1"/>
</dbReference>
<dbReference type="Pfam" id="PF01610">
    <property type="entry name" value="DDE_Tnp_ISL3"/>
    <property type="match status" value="1"/>
</dbReference>
<proteinExistence type="predicted"/>
<gene>
    <name evidence="4" type="ORF">MFFC18_01250</name>
</gene>
<sequence>MQDTELYQQILGIETPWEVSNVDLNMELGEIVVSVRHAQGTKFCCPQCDQKLSCYDHSPSRRWRHLDSCQFKTMLEASIPRVDCPEHGVKLVQVPWSSPNSRFTLMFEAFAIRLLKATQTIEGARTILRTGWEATWTILERAVERGQARKQSSPLPHIGIDEKSFKKGQNYITLIYDLDNSTVEAISEGHNKEAANECFSQLLPGQIETVEAIAMDMSSAFVNAAKSNIPLAETKIVHDRFYVMKLVNEAVDKVRKQENKRLRSEGDDTLTGTRYLFLKNYDNLKESSQQRLDALFSFKLETGKAWTYKEMLRDLWHHDTAKEAKEFFRWWYRKVIHTRLEPMKKVARTIKTRIDNVVSYCTFSGISNGVAEGINSKIQSIKRRVGGYRNRQNYKTAIFFYCGGLDLDP</sequence>